<dbReference type="AlphaFoldDB" id="A0A9X1VFX1"/>
<accession>A0A9X1VFX1</accession>
<evidence type="ECO:0000259" key="1">
    <source>
        <dbReference type="Pfam" id="PF13395"/>
    </source>
</evidence>
<feature type="domain" description="HNH nuclease" evidence="1">
    <location>
        <begin position="264"/>
        <end position="313"/>
    </location>
</feature>
<dbReference type="InterPro" id="IPR003615">
    <property type="entry name" value="HNH_nuc"/>
</dbReference>
<name>A0A9X1VFX1_9BACT</name>
<gene>
    <name evidence="2" type="ORF">MON38_10550</name>
</gene>
<sequence>MPSEATGEQLLATILKHDSKTTSYKFALLRALNDVVLGYPDLALTGELPVAVPLVRLAEWWLAYYWSFADPAQPVLQGRPAQRGEAQRQDMSFRPALALLRSAWQRLVVGPGRAGDGYFLLTEMRSPRRRGQYPAELLSTYDQARKAAVAALAMPIRHAGTHEQSVFTAPIRLRDAVATALPGTDPNEKCLLVPAYLWRASHRLSLYVEALCVHEWSLFTEQLGAAPRGEAYALLTARPDNRQALTWERNHVNVLLMEQHHFVCPWTGKLITRPDEYDLDHLLPLSFYPVNELWNLLPVDPAFNKHVKRARLPSLERLAAARSCLAASYGTYGHSNALGLALQQDVALRFGPLAGGDFPAQLAARAAAFIDDVATARLAGQRF</sequence>
<dbReference type="Proteomes" id="UP001139193">
    <property type="component" value="Unassembled WGS sequence"/>
</dbReference>
<evidence type="ECO:0000313" key="2">
    <source>
        <dbReference type="EMBL" id="MCI1187860.1"/>
    </source>
</evidence>
<organism evidence="2 3">
    <name type="scientific">Hymenobacter cyanobacteriorum</name>
    <dbReference type="NCBI Taxonomy" id="2926463"/>
    <lineage>
        <taxon>Bacteria</taxon>
        <taxon>Pseudomonadati</taxon>
        <taxon>Bacteroidota</taxon>
        <taxon>Cytophagia</taxon>
        <taxon>Cytophagales</taxon>
        <taxon>Hymenobacteraceae</taxon>
        <taxon>Hymenobacter</taxon>
    </lineage>
</organism>
<keyword evidence="3" id="KW-1185">Reference proteome</keyword>
<proteinExistence type="predicted"/>
<dbReference type="Pfam" id="PF13395">
    <property type="entry name" value="HNH_4"/>
    <property type="match status" value="1"/>
</dbReference>
<reference evidence="2" key="1">
    <citation type="submission" date="2022-03" db="EMBL/GenBank/DDBJ databases">
        <title>Bacterial whole genome sequence for Hymenobacter sp. DH14.</title>
        <authorList>
            <person name="Le V."/>
        </authorList>
    </citation>
    <scope>NUCLEOTIDE SEQUENCE</scope>
    <source>
        <strain evidence="2">DH14</strain>
    </source>
</reference>
<dbReference type="EMBL" id="JALBGC010000003">
    <property type="protein sequence ID" value="MCI1187860.1"/>
    <property type="molecule type" value="Genomic_DNA"/>
</dbReference>
<comment type="caution">
    <text evidence="2">The sequence shown here is derived from an EMBL/GenBank/DDBJ whole genome shotgun (WGS) entry which is preliminary data.</text>
</comment>
<protein>
    <recommendedName>
        <fullName evidence="1">HNH nuclease domain-containing protein</fullName>
    </recommendedName>
</protein>
<evidence type="ECO:0000313" key="3">
    <source>
        <dbReference type="Proteomes" id="UP001139193"/>
    </source>
</evidence>
<dbReference type="RefSeq" id="WP_241936133.1">
    <property type="nucleotide sequence ID" value="NZ_JALBGC010000003.1"/>
</dbReference>